<dbReference type="RefSeq" id="WP_157568282.1">
    <property type="nucleotide sequence ID" value="NZ_WQKZ01000004.1"/>
</dbReference>
<organism evidence="1 2">
    <name type="scientific">Hymenobacter ginkgonis</name>
    <dbReference type="NCBI Taxonomy" id="2682976"/>
    <lineage>
        <taxon>Bacteria</taxon>
        <taxon>Pseudomonadati</taxon>
        <taxon>Bacteroidota</taxon>
        <taxon>Cytophagia</taxon>
        <taxon>Cytophagales</taxon>
        <taxon>Hymenobacteraceae</taxon>
        <taxon>Hymenobacter</taxon>
    </lineage>
</organism>
<name>A0A7K1TIY8_9BACT</name>
<proteinExistence type="predicted"/>
<gene>
    <name evidence="1" type="ORF">GO988_18540</name>
</gene>
<dbReference type="Proteomes" id="UP000441336">
    <property type="component" value="Unassembled WGS sequence"/>
</dbReference>
<evidence type="ECO:0000313" key="1">
    <source>
        <dbReference type="EMBL" id="MVN78333.1"/>
    </source>
</evidence>
<protein>
    <recommendedName>
        <fullName evidence="3">DUF3575 domain-containing protein</fullName>
    </recommendedName>
</protein>
<sequence>MALFYFLKQALVSTALVGSPSTVPLPALPPDSLRTTAPLLLKVGLRLTHLHYAHDSQAWQFLLPLSLGAEYRVAPRLSLYGQAEADLLTASQATGRRRVRQQSALSGAAINLGLRYYYGQPKTTGSRTPSPEFGKYLALDGGADWQQLTTTGGVGRRQRTMPASLTPAMYALWGIQNRLLPHVLYDLNAGVGLLAPVHYYNFERISGTTHWNAGAQVNIRVYLVSR</sequence>
<keyword evidence="2" id="KW-1185">Reference proteome</keyword>
<evidence type="ECO:0000313" key="2">
    <source>
        <dbReference type="Proteomes" id="UP000441336"/>
    </source>
</evidence>
<evidence type="ECO:0008006" key="3">
    <source>
        <dbReference type="Google" id="ProtNLM"/>
    </source>
</evidence>
<accession>A0A7K1TIY8</accession>
<dbReference type="EMBL" id="WQKZ01000004">
    <property type="protein sequence ID" value="MVN78333.1"/>
    <property type="molecule type" value="Genomic_DNA"/>
</dbReference>
<dbReference type="AlphaFoldDB" id="A0A7K1TIY8"/>
<comment type="caution">
    <text evidence="1">The sequence shown here is derived from an EMBL/GenBank/DDBJ whole genome shotgun (WGS) entry which is preliminary data.</text>
</comment>
<reference evidence="1 2" key="1">
    <citation type="submission" date="2019-12" db="EMBL/GenBank/DDBJ databases">
        <title>Hymenobacter sp. HMF4947 Genome sequencing and assembly.</title>
        <authorList>
            <person name="Kang H."/>
            <person name="Cha I."/>
            <person name="Kim H."/>
            <person name="Joh K."/>
        </authorList>
    </citation>
    <scope>NUCLEOTIDE SEQUENCE [LARGE SCALE GENOMIC DNA]</scope>
    <source>
        <strain evidence="1 2">HMF4947</strain>
    </source>
</reference>